<dbReference type="EMBL" id="QPEX01000024">
    <property type="protein sequence ID" value="RCS49175.1"/>
    <property type="molecule type" value="Genomic_DNA"/>
</dbReference>
<proteinExistence type="predicted"/>
<dbReference type="Proteomes" id="UP000253562">
    <property type="component" value="Unassembled WGS sequence"/>
</dbReference>
<gene>
    <name evidence="1" type="ORF">DTL42_11575</name>
</gene>
<dbReference type="AlphaFoldDB" id="A0A368KQL6"/>
<evidence type="ECO:0000313" key="2">
    <source>
        <dbReference type="Proteomes" id="UP000253562"/>
    </source>
</evidence>
<reference evidence="1 2" key="1">
    <citation type="submission" date="2018-07" db="EMBL/GenBank/DDBJ databases">
        <title>Comparative genomes isolates from brazilian mangrove.</title>
        <authorList>
            <person name="De Araujo J.E."/>
            <person name="Taketani R.G."/>
            <person name="Silva M.C.P."/>
            <person name="Lourenco M.V."/>
            <person name="Oliveira V.M."/>
            <person name="Andreote F.D."/>
        </authorList>
    </citation>
    <scope>NUCLEOTIDE SEQUENCE [LARGE SCALE GENOMIC DNA]</scope>
    <source>
        <strain evidence="1 2">HEX PRIS-MGV</strain>
    </source>
</reference>
<dbReference type="RefSeq" id="WP_114368892.1">
    <property type="nucleotide sequence ID" value="NZ_QPEX01000024.1"/>
</dbReference>
<name>A0A368KQL6_9BACT</name>
<accession>A0A368KQL6</accession>
<dbReference type="OrthoDB" id="282576at2"/>
<sequence>MLGEPRAILFHTELEFLPIDELSFGKAFGRKLYAQMAQLPVETAYDNIEMTSSTITLSTDRSSSSRSSIELRKHSLTIEELKPDFEVETFQDIVSQILQAVRDVDHRCPPVVMQRCKIHCLAQPHNVRNSLDLLAGRVASVMDKIDPFERPPSFFGVRFRFMPPEMFAHDHVDDGQGDASEETTTDYQITEVDDSTPRHHGSFVTMRFETYAQDIRQVWMEIASTYPVLPPIDLDSQNFDPILSNIDETYKFVTEKGRAFLGQFDVSDNENKDDENEMGNAE</sequence>
<comment type="caution">
    <text evidence="1">The sequence shown here is derived from an EMBL/GenBank/DDBJ whole genome shotgun (WGS) entry which is preliminary data.</text>
</comment>
<evidence type="ECO:0000313" key="1">
    <source>
        <dbReference type="EMBL" id="RCS49175.1"/>
    </source>
</evidence>
<protein>
    <submittedName>
        <fullName evidence="1">Uncharacterized protein</fullName>
    </submittedName>
</protein>
<organism evidence="1 2">
    <name type="scientific">Bremerella cremea</name>
    <dbReference type="NCBI Taxonomy" id="1031537"/>
    <lineage>
        <taxon>Bacteria</taxon>
        <taxon>Pseudomonadati</taxon>
        <taxon>Planctomycetota</taxon>
        <taxon>Planctomycetia</taxon>
        <taxon>Pirellulales</taxon>
        <taxon>Pirellulaceae</taxon>
        <taxon>Bremerella</taxon>
    </lineage>
</organism>